<dbReference type="InterPro" id="IPR016039">
    <property type="entry name" value="Thiolase-like"/>
</dbReference>
<dbReference type="CDD" id="cd00834">
    <property type="entry name" value="KAS_I_II"/>
    <property type="match status" value="1"/>
</dbReference>
<dbReference type="InterPro" id="IPR014031">
    <property type="entry name" value="Ketoacyl_synth_C"/>
</dbReference>
<comment type="caution">
    <text evidence="6">The sequence shown here is derived from an EMBL/GenBank/DDBJ whole genome shotgun (WGS) entry which is preliminary data.</text>
</comment>
<dbReference type="PANTHER" id="PTHR11712">
    <property type="entry name" value="POLYKETIDE SYNTHASE-RELATED"/>
    <property type="match status" value="1"/>
</dbReference>
<dbReference type="NCBIfam" id="NF006618">
    <property type="entry name" value="PRK09185.1"/>
    <property type="match status" value="1"/>
</dbReference>
<keyword evidence="3 4" id="KW-0808">Transferase</keyword>
<sequence length="390" mass="41287">MSVGLADLGIICTLGDDKSSVLATVISPTSRPQTCLSFDQQLSLSERNYWVGKVRQPLPMIVERQFNTRNNQLIRHAFEQIQKNFERISQHVDPQRIAVIMGTSTSGIDSGEAAREKLLEGGQFPNDFYYSQQELNAPAEYIAHLAGAKGVRFGISTACSSSGKALLSAKALIEADFADVVLCGGVDSLCKMTVNGFSALDSTAHEFCQPFAAERDGINIAEGAALFIMTRESGAVNLLGGGASSDAYHVSAPEPSGTGAIAAMEQALQQANLSASEIDYVNAHGTGTLKNDAMESTALATLFGACVPVSSTKALTGHTLGAAGAIEAGICWLLLSEHNPHQRLPVHFGQIDPTCDHIMFSQGNAQNKLQYCLSNSFAFGGNNVALVLGN</sequence>
<dbReference type="InterPro" id="IPR000794">
    <property type="entry name" value="Beta-ketoacyl_synthase"/>
</dbReference>
<dbReference type="SUPFAM" id="SSF53901">
    <property type="entry name" value="Thiolase-like"/>
    <property type="match status" value="2"/>
</dbReference>
<evidence type="ECO:0000256" key="1">
    <source>
        <dbReference type="ARBA" id="ARBA00005189"/>
    </source>
</evidence>
<dbReference type="Pfam" id="PF02801">
    <property type="entry name" value="Ketoacyl-synt_C"/>
    <property type="match status" value="1"/>
</dbReference>
<dbReference type="GO" id="GO:0005829">
    <property type="term" value="C:cytosol"/>
    <property type="evidence" value="ECO:0007669"/>
    <property type="project" value="TreeGrafter"/>
</dbReference>
<comment type="similarity">
    <text evidence="2 4">Belongs to the thiolase-like superfamily. Beta-ketoacyl-ACP synthases family.</text>
</comment>
<gene>
    <name evidence="6" type="ORF">B1199_17595</name>
</gene>
<comment type="pathway">
    <text evidence="1">Lipid metabolism.</text>
</comment>
<protein>
    <submittedName>
        <fullName evidence="6">Beta-ketoacyl synthase</fullName>
    </submittedName>
</protein>
<dbReference type="EMBL" id="MWPV01000006">
    <property type="protein sequence ID" value="OUL56476.1"/>
    <property type="molecule type" value="Genomic_DNA"/>
</dbReference>
<dbReference type="GO" id="GO:0006633">
    <property type="term" value="P:fatty acid biosynthetic process"/>
    <property type="evidence" value="ECO:0007669"/>
    <property type="project" value="TreeGrafter"/>
</dbReference>
<evidence type="ECO:0000259" key="5">
    <source>
        <dbReference type="PROSITE" id="PS52004"/>
    </source>
</evidence>
<evidence type="ECO:0000313" key="6">
    <source>
        <dbReference type="EMBL" id="OUL56476.1"/>
    </source>
</evidence>
<dbReference type="GO" id="GO:0004315">
    <property type="term" value="F:3-oxoacyl-[acyl-carrier-protein] synthase activity"/>
    <property type="evidence" value="ECO:0007669"/>
    <property type="project" value="TreeGrafter"/>
</dbReference>
<dbReference type="Proteomes" id="UP000194841">
    <property type="component" value="Unassembled WGS sequence"/>
</dbReference>
<evidence type="ECO:0000256" key="2">
    <source>
        <dbReference type="ARBA" id="ARBA00008467"/>
    </source>
</evidence>
<dbReference type="InterPro" id="IPR014030">
    <property type="entry name" value="Ketoacyl_synth_N"/>
</dbReference>
<dbReference type="Gene3D" id="3.40.47.10">
    <property type="match status" value="1"/>
</dbReference>
<dbReference type="OrthoDB" id="9808669at2"/>
<dbReference type="PANTHER" id="PTHR11712:SF320">
    <property type="entry name" value="BETA-KETOACYL SYNTHASE"/>
    <property type="match status" value="1"/>
</dbReference>
<dbReference type="AlphaFoldDB" id="A0A244CLT5"/>
<reference evidence="6 7" key="1">
    <citation type="submission" date="2017-02" db="EMBL/GenBank/DDBJ databases">
        <title>Pseudoalteromonas ulvae TC14 Genome.</title>
        <authorList>
            <person name="Molmeret M."/>
        </authorList>
    </citation>
    <scope>NUCLEOTIDE SEQUENCE [LARGE SCALE GENOMIC DNA]</scope>
    <source>
        <strain evidence="6">TC14</strain>
    </source>
</reference>
<dbReference type="SMART" id="SM00825">
    <property type="entry name" value="PKS_KS"/>
    <property type="match status" value="1"/>
</dbReference>
<organism evidence="6 7">
    <name type="scientific">Pseudoalteromonas ulvae</name>
    <dbReference type="NCBI Taxonomy" id="107327"/>
    <lineage>
        <taxon>Bacteria</taxon>
        <taxon>Pseudomonadati</taxon>
        <taxon>Pseudomonadota</taxon>
        <taxon>Gammaproteobacteria</taxon>
        <taxon>Alteromonadales</taxon>
        <taxon>Pseudoalteromonadaceae</taxon>
        <taxon>Pseudoalteromonas</taxon>
    </lineage>
</organism>
<dbReference type="Pfam" id="PF00109">
    <property type="entry name" value="ketoacyl-synt"/>
    <property type="match status" value="1"/>
</dbReference>
<proteinExistence type="inferred from homology"/>
<evidence type="ECO:0000256" key="3">
    <source>
        <dbReference type="ARBA" id="ARBA00022679"/>
    </source>
</evidence>
<dbReference type="InterPro" id="IPR020841">
    <property type="entry name" value="PKS_Beta-ketoAc_synthase_dom"/>
</dbReference>
<accession>A0A244CLT5</accession>
<name>A0A244CLT5_PSEDV</name>
<dbReference type="RefSeq" id="WP_086745447.1">
    <property type="nucleotide sequence ID" value="NZ_MWPV01000006.1"/>
</dbReference>
<feature type="domain" description="Ketosynthase family 3 (KS3)" evidence="5">
    <location>
        <begin position="1"/>
        <end position="390"/>
    </location>
</feature>
<evidence type="ECO:0000313" key="7">
    <source>
        <dbReference type="Proteomes" id="UP000194841"/>
    </source>
</evidence>
<evidence type="ECO:0000256" key="4">
    <source>
        <dbReference type="RuleBase" id="RU003694"/>
    </source>
</evidence>
<keyword evidence="7" id="KW-1185">Reference proteome</keyword>
<dbReference type="PROSITE" id="PS52004">
    <property type="entry name" value="KS3_2"/>
    <property type="match status" value="1"/>
</dbReference>